<dbReference type="SMART" id="SM00951">
    <property type="entry name" value="QLQ"/>
    <property type="match status" value="1"/>
</dbReference>
<organism evidence="10">
    <name type="scientific">Oryza brachyantha</name>
    <name type="common">malo sina</name>
    <dbReference type="NCBI Taxonomy" id="4533"/>
    <lineage>
        <taxon>Eukaryota</taxon>
        <taxon>Viridiplantae</taxon>
        <taxon>Streptophyta</taxon>
        <taxon>Embryophyta</taxon>
        <taxon>Tracheophyta</taxon>
        <taxon>Spermatophyta</taxon>
        <taxon>Magnoliopsida</taxon>
        <taxon>Liliopsida</taxon>
        <taxon>Poales</taxon>
        <taxon>Poaceae</taxon>
        <taxon>BOP clade</taxon>
        <taxon>Oryzoideae</taxon>
        <taxon>Oryzeae</taxon>
        <taxon>Oryzinae</taxon>
        <taxon>Oryza</taxon>
    </lineage>
</organism>
<sequence>MGEEKEADSPQPPSKLPRLSAADPNAGMVTMAAPPPPVGLGLGLGLGGDSRGERDVEPSPASAPAHKATVLTFMQQQELEHQVLIYRYFAAGAPVPVHLVLPIWKSVASSSFGPHRFPSLMGLGNLCFDYRSSMEPDPGRCRRTDGKKWRCSRDVVPGHKRGCCSASHSRMETVIVVSVYWYTEHDADHDNACFDIANYRYNNNDDGSGVLSALTSSSGSRGEGRDNPNIDSALDCHQLAELIGPGWRLQQRLLARFPLEPDLSYRLDRKRKRQSVRSGFSVTFSTLYKALALIKIELKLEGAKQTLPEECLHDDLVIPQSHIDRRKLRVKAPLTCESPEATGLYAAPFMLGH</sequence>
<dbReference type="Proteomes" id="UP000006038">
    <property type="component" value="Unassembled WGS sequence"/>
</dbReference>
<evidence type="ECO:0000256" key="5">
    <source>
        <dbReference type="PROSITE-ProRule" id="PRU01002"/>
    </source>
</evidence>
<evidence type="ECO:0000259" key="9">
    <source>
        <dbReference type="PROSITE" id="PS51667"/>
    </source>
</evidence>
<feature type="region of interest" description="Disordered" evidence="7">
    <location>
        <begin position="1"/>
        <end position="63"/>
    </location>
</feature>
<evidence type="ECO:0000256" key="4">
    <source>
        <dbReference type="ARBA" id="ARBA00023242"/>
    </source>
</evidence>
<comment type="subcellular location">
    <subcellularLocation>
        <location evidence="1 6">Nucleus</location>
    </subcellularLocation>
</comment>
<evidence type="ECO:0000313" key="11">
    <source>
        <dbReference type="Proteomes" id="UP000006038"/>
    </source>
</evidence>
<dbReference type="GO" id="GO:0032502">
    <property type="term" value="P:developmental process"/>
    <property type="evidence" value="ECO:0007669"/>
    <property type="project" value="InterPro"/>
</dbReference>
<dbReference type="Pfam" id="PF08880">
    <property type="entry name" value="QLQ"/>
    <property type="match status" value="1"/>
</dbReference>
<dbReference type="Gramene" id="OB02G35150.1">
    <property type="protein sequence ID" value="OB02G35150.1"/>
    <property type="gene ID" value="OB02G35150"/>
</dbReference>
<keyword evidence="6" id="KW-0805">Transcription regulation</keyword>
<reference evidence="10" key="1">
    <citation type="submission" date="2013-04" db="UniProtKB">
        <authorList>
            <consortium name="EnsemblPlants"/>
        </authorList>
    </citation>
    <scope>IDENTIFICATION</scope>
</reference>
<feature type="compositionally biased region" description="Gly residues" evidence="7">
    <location>
        <begin position="40"/>
        <end position="49"/>
    </location>
</feature>
<proteinExistence type="inferred from homology"/>
<evidence type="ECO:0000256" key="3">
    <source>
        <dbReference type="ARBA" id="ARBA00023159"/>
    </source>
</evidence>
<evidence type="ECO:0000256" key="7">
    <source>
        <dbReference type="SAM" id="MobiDB-lite"/>
    </source>
</evidence>
<keyword evidence="11" id="KW-1185">Reference proteome</keyword>
<name>J3LFU8_ORYBR</name>
<keyword evidence="3 6" id="KW-0010">Activator</keyword>
<dbReference type="GO" id="GO:0006355">
    <property type="term" value="P:regulation of DNA-templated transcription"/>
    <property type="evidence" value="ECO:0007669"/>
    <property type="project" value="InterPro"/>
</dbReference>
<comment type="similarity">
    <text evidence="2 6">Belongs to the GRF family.</text>
</comment>
<dbReference type="EnsemblPlants" id="OB02G35150.1">
    <property type="protein sequence ID" value="OB02G35150.1"/>
    <property type="gene ID" value="OB02G35150"/>
</dbReference>
<dbReference type="STRING" id="4533.J3LFU8"/>
<dbReference type="InterPro" id="IPR014978">
    <property type="entry name" value="Gln-Leu-Gln_QLQ"/>
</dbReference>
<feature type="domain" description="WRC" evidence="9">
    <location>
        <begin position="135"/>
        <end position="179"/>
    </location>
</feature>
<dbReference type="eggNOG" id="ENOG502RZPC">
    <property type="taxonomic scope" value="Eukaryota"/>
</dbReference>
<dbReference type="InterPro" id="IPR031137">
    <property type="entry name" value="GRF"/>
</dbReference>
<dbReference type="PROSITE" id="PS51667">
    <property type="entry name" value="WRC"/>
    <property type="match status" value="1"/>
</dbReference>
<evidence type="ECO:0000259" key="8">
    <source>
        <dbReference type="PROSITE" id="PS51666"/>
    </source>
</evidence>
<dbReference type="InterPro" id="IPR014977">
    <property type="entry name" value="WRC_dom"/>
</dbReference>
<dbReference type="Pfam" id="PF08879">
    <property type="entry name" value="WRC"/>
    <property type="match status" value="1"/>
</dbReference>
<protein>
    <recommendedName>
        <fullName evidence="6">Growth-regulating factor</fullName>
    </recommendedName>
</protein>
<dbReference type="PANTHER" id="PTHR31602:SF81">
    <property type="entry name" value="GROWTH-REGULATING FACTOR 9"/>
    <property type="match status" value="1"/>
</dbReference>
<keyword evidence="6" id="KW-0804">Transcription</keyword>
<dbReference type="PANTHER" id="PTHR31602">
    <property type="entry name" value="GROWTH-REGULATING FACTOR 5"/>
    <property type="match status" value="1"/>
</dbReference>
<keyword evidence="4 6" id="KW-0539">Nucleus</keyword>
<accession>J3LFU8</accession>
<evidence type="ECO:0000256" key="1">
    <source>
        <dbReference type="ARBA" id="ARBA00004123"/>
    </source>
</evidence>
<evidence type="ECO:0000256" key="6">
    <source>
        <dbReference type="RuleBase" id="RU367127"/>
    </source>
</evidence>
<feature type="domain" description="QLQ" evidence="8">
    <location>
        <begin position="70"/>
        <end position="105"/>
    </location>
</feature>
<comment type="domain">
    <text evidence="6">The QLQ domain and WRC domain may be involved in protein-protein interaction and DNA-binding, respectively.</text>
</comment>
<dbReference type="AlphaFoldDB" id="J3LFU8"/>
<dbReference type="GO" id="GO:0005524">
    <property type="term" value="F:ATP binding"/>
    <property type="evidence" value="ECO:0007669"/>
    <property type="project" value="UniProtKB-UniRule"/>
</dbReference>
<dbReference type="HOGENOM" id="CLU_786139_0_0_1"/>
<comment type="caution">
    <text evidence="5">Lacks conserved residue(s) required for the propagation of feature annotation.</text>
</comment>
<evidence type="ECO:0000256" key="2">
    <source>
        <dbReference type="ARBA" id="ARBA00008122"/>
    </source>
</evidence>
<comment type="function">
    <text evidence="6">Transcription activator.</text>
</comment>
<dbReference type="GO" id="GO:0005634">
    <property type="term" value="C:nucleus"/>
    <property type="evidence" value="ECO:0007669"/>
    <property type="project" value="UniProtKB-SubCell"/>
</dbReference>
<dbReference type="GO" id="GO:0006351">
    <property type="term" value="P:DNA-templated transcription"/>
    <property type="evidence" value="ECO:0007669"/>
    <property type="project" value="UniProtKB-UniRule"/>
</dbReference>
<evidence type="ECO:0000313" key="10">
    <source>
        <dbReference type="EnsemblPlants" id="OB02G35150.1"/>
    </source>
</evidence>
<dbReference type="PROSITE" id="PS51666">
    <property type="entry name" value="QLQ"/>
    <property type="match status" value="1"/>
</dbReference>